<dbReference type="InterPro" id="IPR016040">
    <property type="entry name" value="NAD(P)-bd_dom"/>
</dbReference>
<evidence type="ECO:0000256" key="3">
    <source>
        <dbReference type="ARBA" id="ARBA00011989"/>
    </source>
</evidence>
<accession>A0A0F9PLM3</accession>
<comment type="caution">
    <text evidence="7">The sequence shown here is derived from an EMBL/GenBank/DDBJ whole genome shotgun (WGS) entry which is preliminary data.</text>
</comment>
<evidence type="ECO:0000256" key="1">
    <source>
        <dbReference type="ARBA" id="ARBA00001937"/>
    </source>
</evidence>
<evidence type="ECO:0000256" key="2">
    <source>
        <dbReference type="ARBA" id="ARBA00009263"/>
    </source>
</evidence>
<dbReference type="FunFam" id="3.40.50.720:FF:000924">
    <property type="entry name" value="GDP-mannose 4,6 dehydratase"/>
    <property type="match status" value="1"/>
</dbReference>
<protein>
    <recommendedName>
        <fullName evidence="3">GDP-mannose 4,6-dehydratase</fullName>
        <ecNumber evidence="3">4.2.1.47</ecNumber>
    </recommendedName>
</protein>
<feature type="compositionally biased region" description="Polar residues" evidence="5">
    <location>
        <begin position="326"/>
        <end position="335"/>
    </location>
</feature>
<dbReference type="GO" id="GO:0042351">
    <property type="term" value="P:'de novo' GDP-L-fucose biosynthetic process"/>
    <property type="evidence" value="ECO:0007669"/>
    <property type="project" value="TreeGrafter"/>
</dbReference>
<name>A0A0F9PLM3_9ZZZZ</name>
<dbReference type="Gene3D" id="3.40.50.720">
    <property type="entry name" value="NAD(P)-binding Rossmann-like Domain"/>
    <property type="match status" value="1"/>
</dbReference>
<evidence type="ECO:0000256" key="5">
    <source>
        <dbReference type="SAM" id="MobiDB-lite"/>
    </source>
</evidence>
<feature type="region of interest" description="Disordered" evidence="5">
    <location>
        <begin position="320"/>
        <end position="344"/>
    </location>
</feature>
<dbReference type="InterPro" id="IPR036291">
    <property type="entry name" value="NAD(P)-bd_dom_sf"/>
</dbReference>
<dbReference type="EMBL" id="LAZR01006172">
    <property type="protein sequence ID" value="KKM94162.1"/>
    <property type="molecule type" value="Genomic_DNA"/>
</dbReference>
<evidence type="ECO:0000313" key="7">
    <source>
        <dbReference type="EMBL" id="KKM94162.1"/>
    </source>
</evidence>
<dbReference type="PANTHER" id="PTHR43715">
    <property type="entry name" value="GDP-MANNOSE 4,6-DEHYDRATASE"/>
    <property type="match status" value="1"/>
</dbReference>
<dbReference type="AlphaFoldDB" id="A0A0F9PLM3"/>
<dbReference type="EC" id="4.2.1.47" evidence="3"/>
<dbReference type="NCBIfam" id="TIGR01472">
    <property type="entry name" value="gmd"/>
    <property type="match status" value="1"/>
</dbReference>
<proteinExistence type="inferred from homology"/>
<dbReference type="CDD" id="cd05260">
    <property type="entry name" value="GDP_MD_SDR_e"/>
    <property type="match status" value="1"/>
</dbReference>
<dbReference type="HAMAP" id="MF_00955">
    <property type="entry name" value="GDP_Man_dehydratase"/>
    <property type="match status" value="1"/>
</dbReference>
<feature type="domain" description="NAD(P)-binding" evidence="6">
    <location>
        <begin position="5"/>
        <end position="312"/>
    </location>
</feature>
<comment type="cofactor">
    <cofactor evidence="1">
        <name>NADP(+)</name>
        <dbReference type="ChEBI" id="CHEBI:58349"/>
    </cofactor>
</comment>
<dbReference type="SUPFAM" id="SSF51735">
    <property type="entry name" value="NAD(P)-binding Rossmann-fold domains"/>
    <property type="match status" value="1"/>
</dbReference>
<organism evidence="7">
    <name type="scientific">marine sediment metagenome</name>
    <dbReference type="NCBI Taxonomy" id="412755"/>
    <lineage>
        <taxon>unclassified sequences</taxon>
        <taxon>metagenomes</taxon>
        <taxon>ecological metagenomes</taxon>
    </lineage>
</organism>
<keyword evidence="4" id="KW-0456">Lyase</keyword>
<gene>
    <name evidence="7" type="ORF">LCGC14_1201060</name>
</gene>
<dbReference type="InterPro" id="IPR006368">
    <property type="entry name" value="GDP_Man_deHydtase"/>
</dbReference>
<dbReference type="GO" id="GO:0008446">
    <property type="term" value="F:GDP-mannose 4,6-dehydratase activity"/>
    <property type="evidence" value="ECO:0007669"/>
    <property type="project" value="UniProtKB-EC"/>
</dbReference>
<evidence type="ECO:0000256" key="4">
    <source>
        <dbReference type="ARBA" id="ARBA00023239"/>
    </source>
</evidence>
<dbReference type="Gene3D" id="3.90.25.10">
    <property type="entry name" value="UDP-galactose 4-epimerase, domain 1"/>
    <property type="match status" value="1"/>
</dbReference>
<sequence length="344" mass="38326">MPTALITGITGQDGSYLAELLLAKGYEVHGIMRRCSSFTTGRIDHIYDQLTLYYGDMLDGVSLRRCLTKSRPDEVYNLACQSHVKTSFDQPVYSAESIAIGTINLLEAIRDYRDQTGIDVRFYQASSSEMFGSSPPPQNEDTPFRPRSPYACAKVHAHWAVVNYREAYGLKAWNGILFNHESPRRGPTFVTQKIAQAVVRIVAGKQTELRLGNLDAKRDWGYAPDYVQGMWAMLQTDTPDDYVLATGDSVSVQQFADKAFAYVDLKSADYIVTDCRYMRPTEVHALQGDANKAYKAFGWAPVVRWAELCEAMIDAAAPGQIGLNDGQRTSNTTDGVPSFNRRPS</sequence>
<reference evidence="7" key="1">
    <citation type="journal article" date="2015" name="Nature">
        <title>Complex archaea that bridge the gap between prokaryotes and eukaryotes.</title>
        <authorList>
            <person name="Spang A."/>
            <person name="Saw J.H."/>
            <person name="Jorgensen S.L."/>
            <person name="Zaremba-Niedzwiedzka K."/>
            <person name="Martijn J."/>
            <person name="Lind A.E."/>
            <person name="van Eijk R."/>
            <person name="Schleper C."/>
            <person name="Guy L."/>
            <person name="Ettema T.J."/>
        </authorList>
    </citation>
    <scope>NUCLEOTIDE SEQUENCE</scope>
</reference>
<dbReference type="Pfam" id="PF16363">
    <property type="entry name" value="GDP_Man_Dehyd"/>
    <property type="match status" value="1"/>
</dbReference>
<comment type="similarity">
    <text evidence="2">Belongs to the NAD(P)-dependent epimerase/dehydratase family. GDP-mannose 4,6-dehydratase subfamily.</text>
</comment>
<evidence type="ECO:0000259" key="6">
    <source>
        <dbReference type="Pfam" id="PF16363"/>
    </source>
</evidence>
<dbReference type="PANTHER" id="PTHR43715:SF1">
    <property type="entry name" value="GDP-MANNOSE 4,6 DEHYDRATASE"/>
    <property type="match status" value="1"/>
</dbReference>